<keyword evidence="9" id="KW-0238">DNA-binding</keyword>
<evidence type="ECO:0000256" key="2">
    <source>
        <dbReference type="ARBA" id="ARBA00004123"/>
    </source>
</evidence>
<feature type="domain" description="C2H2-type" evidence="14">
    <location>
        <begin position="222"/>
        <end position="249"/>
    </location>
</feature>
<feature type="domain" description="C2H2-type" evidence="14">
    <location>
        <begin position="334"/>
        <end position="361"/>
    </location>
</feature>
<dbReference type="GO" id="GO:0000981">
    <property type="term" value="F:DNA-binding transcription factor activity, RNA polymerase II-specific"/>
    <property type="evidence" value="ECO:0007669"/>
    <property type="project" value="TreeGrafter"/>
</dbReference>
<name>A0A8B9WH48_BOSMU</name>
<dbReference type="AlphaFoldDB" id="A0A8B9WH48"/>
<evidence type="ECO:0000256" key="12">
    <source>
        <dbReference type="PROSITE-ProRule" id="PRU00042"/>
    </source>
</evidence>
<dbReference type="FunFam" id="3.30.160.60:FF:002343">
    <property type="entry name" value="Zinc finger protein 33A"/>
    <property type="match status" value="1"/>
</dbReference>
<accession>A0A8B9WH48</accession>
<dbReference type="SUPFAM" id="SSF57667">
    <property type="entry name" value="beta-beta-alpha zinc fingers"/>
    <property type="match status" value="4"/>
</dbReference>
<evidence type="ECO:0000256" key="13">
    <source>
        <dbReference type="SAM" id="MobiDB-lite"/>
    </source>
</evidence>
<evidence type="ECO:0000313" key="17">
    <source>
        <dbReference type="Proteomes" id="UP000694520"/>
    </source>
</evidence>
<keyword evidence="7" id="KW-0862">Zinc</keyword>
<evidence type="ECO:0000256" key="11">
    <source>
        <dbReference type="ARBA" id="ARBA00023242"/>
    </source>
</evidence>
<dbReference type="Pfam" id="PF13465">
    <property type="entry name" value="zf-H2C2_2"/>
    <property type="match status" value="1"/>
</dbReference>
<dbReference type="FunFam" id="3.30.160.60:FF:004137">
    <property type="match status" value="1"/>
</dbReference>
<dbReference type="SUPFAM" id="SSF109640">
    <property type="entry name" value="KRAB domain (Kruppel-associated box)"/>
    <property type="match status" value="1"/>
</dbReference>
<evidence type="ECO:0000256" key="9">
    <source>
        <dbReference type="ARBA" id="ARBA00023125"/>
    </source>
</evidence>
<dbReference type="PROSITE" id="PS50805">
    <property type="entry name" value="KRAB"/>
    <property type="match status" value="1"/>
</dbReference>
<evidence type="ECO:0000256" key="7">
    <source>
        <dbReference type="ARBA" id="ARBA00022833"/>
    </source>
</evidence>
<dbReference type="Pfam" id="PF01352">
    <property type="entry name" value="KRAB"/>
    <property type="match status" value="1"/>
</dbReference>
<keyword evidence="4" id="KW-0479">Metal-binding</keyword>
<dbReference type="GO" id="GO:0005634">
    <property type="term" value="C:nucleus"/>
    <property type="evidence" value="ECO:0007669"/>
    <property type="project" value="UniProtKB-SubCell"/>
</dbReference>
<comment type="similarity">
    <text evidence="3">Belongs to the krueppel C2H2-type zinc-finger protein family.</text>
</comment>
<comment type="subcellular location">
    <subcellularLocation>
        <location evidence="2">Nucleus</location>
    </subcellularLocation>
</comment>
<dbReference type="InterPro" id="IPR036051">
    <property type="entry name" value="KRAB_dom_sf"/>
</dbReference>
<evidence type="ECO:0000256" key="10">
    <source>
        <dbReference type="ARBA" id="ARBA00023163"/>
    </source>
</evidence>
<dbReference type="Gene3D" id="6.10.140.140">
    <property type="match status" value="1"/>
</dbReference>
<dbReference type="FunFam" id="3.30.160.60:FF:000745">
    <property type="entry name" value="zinc finger protein 181 isoform X1"/>
    <property type="match status" value="1"/>
</dbReference>
<reference evidence="16" key="1">
    <citation type="submission" date="2019-05" db="EMBL/GenBank/DDBJ databases">
        <authorList>
            <person name="Zhang S."/>
            <person name="Liu J."/>
        </authorList>
    </citation>
    <scope>NUCLEOTIDE SEQUENCE [LARGE SCALE GENOMIC DNA]</scope>
</reference>
<evidence type="ECO:0000313" key="16">
    <source>
        <dbReference type="Ensembl" id="ENSBGRP00000007622.1"/>
    </source>
</evidence>
<feature type="region of interest" description="Disordered" evidence="13">
    <location>
        <begin position="1"/>
        <end position="40"/>
    </location>
</feature>
<comment type="function">
    <text evidence="1">May be involved in transcriptional regulation.</text>
</comment>
<protein>
    <submittedName>
        <fullName evidence="16">Zinc finger protein 79</fullName>
    </submittedName>
</protein>
<dbReference type="SMART" id="SM00355">
    <property type="entry name" value="ZnF_C2H2"/>
    <property type="match status" value="7"/>
</dbReference>
<dbReference type="PANTHER" id="PTHR23226">
    <property type="entry name" value="ZINC FINGER AND SCAN DOMAIN-CONTAINING"/>
    <property type="match status" value="1"/>
</dbReference>
<dbReference type="FunFam" id="3.30.160.60:FF:000144">
    <property type="entry name" value="zinc finger protein 181 isoform X1"/>
    <property type="match status" value="1"/>
</dbReference>
<dbReference type="PRINTS" id="PR00048">
    <property type="entry name" value="ZINCFINGER"/>
</dbReference>
<dbReference type="Proteomes" id="UP000694520">
    <property type="component" value="Chromosome 9"/>
</dbReference>
<evidence type="ECO:0000256" key="4">
    <source>
        <dbReference type="ARBA" id="ARBA00022723"/>
    </source>
</evidence>
<keyword evidence="5" id="KW-0677">Repeat</keyword>
<feature type="domain" description="C2H2-type" evidence="14">
    <location>
        <begin position="194"/>
        <end position="221"/>
    </location>
</feature>
<dbReference type="PROSITE" id="PS50157">
    <property type="entry name" value="ZINC_FINGER_C2H2_2"/>
    <property type="match status" value="7"/>
</dbReference>
<evidence type="ECO:0000256" key="5">
    <source>
        <dbReference type="ARBA" id="ARBA00022737"/>
    </source>
</evidence>
<evidence type="ECO:0000256" key="8">
    <source>
        <dbReference type="ARBA" id="ARBA00023015"/>
    </source>
</evidence>
<reference evidence="16" key="3">
    <citation type="submission" date="2025-09" db="UniProtKB">
        <authorList>
            <consortium name="Ensembl"/>
        </authorList>
    </citation>
    <scope>IDENTIFICATION</scope>
</reference>
<dbReference type="FunFam" id="3.30.160.60:FF:002259">
    <property type="entry name" value="zinc finger protein 271"/>
    <property type="match status" value="1"/>
</dbReference>
<dbReference type="FunFam" id="3.30.160.60:FF:000824">
    <property type="entry name" value="Zinc finger protein 184"/>
    <property type="match status" value="1"/>
</dbReference>
<reference evidence="16" key="2">
    <citation type="submission" date="2025-08" db="UniProtKB">
        <authorList>
            <consortium name="Ensembl"/>
        </authorList>
    </citation>
    <scope>IDENTIFICATION</scope>
</reference>
<dbReference type="GO" id="GO:0000978">
    <property type="term" value="F:RNA polymerase II cis-regulatory region sequence-specific DNA binding"/>
    <property type="evidence" value="ECO:0007669"/>
    <property type="project" value="TreeGrafter"/>
</dbReference>
<keyword evidence="10" id="KW-0804">Transcription</keyword>
<dbReference type="FunFam" id="3.30.160.60:FF:002402">
    <property type="entry name" value="Zinc finger protein 347"/>
    <property type="match status" value="1"/>
</dbReference>
<evidence type="ECO:0000259" key="15">
    <source>
        <dbReference type="PROSITE" id="PS50805"/>
    </source>
</evidence>
<dbReference type="FunFam" id="3.30.160.60:FF:000011">
    <property type="entry name" value="zinc finger protein 615 isoform X1"/>
    <property type="match status" value="1"/>
</dbReference>
<dbReference type="Ensembl" id="ENSBGRT00000008791.1">
    <property type="protein sequence ID" value="ENSBGRP00000007622.1"/>
    <property type="gene ID" value="ENSBGRG00000004744.1"/>
</dbReference>
<dbReference type="CDD" id="cd07765">
    <property type="entry name" value="KRAB_A-box"/>
    <property type="match status" value="1"/>
</dbReference>
<feature type="domain" description="C2H2-type" evidence="14">
    <location>
        <begin position="306"/>
        <end position="333"/>
    </location>
</feature>
<dbReference type="InterPro" id="IPR013087">
    <property type="entry name" value="Znf_C2H2_type"/>
</dbReference>
<dbReference type="Gene3D" id="3.30.160.60">
    <property type="entry name" value="Classic Zinc Finger"/>
    <property type="match status" value="7"/>
</dbReference>
<keyword evidence="11" id="KW-0539">Nucleus</keyword>
<organism evidence="16 17">
    <name type="scientific">Bos mutus grunniens</name>
    <name type="common">Wild yak</name>
    <name type="synonym">Bos grunniens</name>
    <dbReference type="NCBI Taxonomy" id="30521"/>
    <lineage>
        <taxon>Eukaryota</taxon>
        <taxon>Metazoa</taxon>
        <taxon>Chordata</taxon>
        <taxon>Craniata</taxon>
        <taxon>Vertebrata</taxon>
        <taxon>Euteleostomi</taxon>
        <taxon>Mammalia</taxon>
        <taxon>Eutheria</taxon>
        <taxon>Laurasiatheria</taxon>
        <taxon>Artiodactyla</taxon>
        <taxon>Ruminantia</taxon>
        <taxon>Pecora</taxon>
        <taxon>Bovidae</taxon>
        <taxon>Bovinae</taxon>
        <taxon>Bos</taxon>
    </lineage>
</organism>
<keyword evidence="17" id="KW-1185">Reference proteome</keyword>
<feature type="region of interest" description="Disordered" evidence="13">
    <location>
        <begin position="115"/>
        <end position="146"/>
    </location>
</feature>
<dbReference type="InterPro" id="IPR036236">
    <property type="entry name" value="Znf_C2H2_sf"/>
</dbReference>
<gene>
    <name evidence="16" type="primary">ZNF79</name>
</gene>
<evidence type="ECO:0000256" key="3">
    <source>
        <dbReference type="ARBA" id="ARBA00006991"/>
    </source>
</evidence>
<proteinExistence type="inferred from homology"/>
<feature type="domain" description="C2H2-type" evidence="14">
    <location>
        <begin position="278"/>
        <end position="305"/>
    </location>
</feature>
<evidence type="ECO:0000256" key="6">
    <source>
        <dbReference type="ARBA" id="ARBA00022771"/>
    </source>
</evidence>
<dbReference type="PROSITE" id="PS00028">
    <property type="entry name" value="ZINC_FINGER_C2H2_1"/>
    <property type="match status" value="7"/>
</dbReference>
<feature type="domain" description="KRAB" evidence="15">
    <location>
        <begin position="38"/>
        <end position="109"/>
    </location>
</feature>
<dbReference type="Pfam" id="PF00096">
    <property type="entry name" value="zf-C2H2"/>
    <property type="match status" value="5"/>
</dbReference>
<evidence type="ECO:0000259" key="14">
    <source>
        <dbReference type="PROSITE" id="PS50157"/>
    </source>
</evidence>
<feature type="domain" description="C2H2-type" evidence="14">
    <location>
        <begin position="362"/>
        <end position="389"/>
    </location>
</feature>
<sequence length="391" mass="43614">MLEEGEPPSPDPALLQEEDTEEEGMAAGLLTAGPQGSTPFSNVTVDFTQGGWRQLAPAPRDRFEEGMPENSRNLVLLGLPVSQPGMNSQLEQREGSWMLERDGLRNACPDWKIISESPPEQDISEESFQDPSVEMPSGVSEHRNSELGKSLNMRPVLSPQQRVPTEVRSHKCDTHTESFGNNAGTVKPHRVKPYTCNECGKAFSYCSSLSQHQKSHTGEKPYECNECGKAFSQSSSLIQHQRIHTGEKPYKCSECGRAFSQNANLTKHQRTHTGEKPYKCTECEKAFSDCSALVQHQRIHTGEKPYECSDCGKAFRHSANLTNHQRTHTGEKPYQCRECGKAFSYCAAFIQHQRIHTGEKPYKCNACGKAFSQSANLTNHQRTHTGETLQV</sequence>
<dbReference type="GeneTree" id="ENSGT00940000163270"/>
<feature type="domain" description="C2H2-type" evidence="14">
    <location>
        <begin position="250"/>
        <end position="277"/>
    </location>
</feature>
<keyword evidence="6 12" id="KW-0863">Zinc-finger</keyword>
<dbReference type="GO" id="GO:0008270">
    <property type="term" value="F:zinc ion binding"/>
    <property type="evidence" value="ECO:0007669"/>
    <property type="project" value="UniProtKB-KW"/>
</dbReference>
<keyword evidence="8" id="KW-0805">Transcription regulation</keyword>
<evidence type="ECO:0000256" key="1">
    <source>
        <dbReference type="ARBA" id="ARBA00003767"/>
    </source>
</evidence>
<dbReference type="InterPro" id="IPR001909">
    <property type="entry name" value="KRAB"/>
</dbReference>
<dbReference type="SMART" id="SM00349">
    <property type="entry name" value="KRAB"/>
    <property type="match status" value="1"/>
</dbReference>
<dbReference type="PANTHER" id="PTHR23226:SF366">
    <property type="entry name" value="ZINC FINGER PROTEIN ZFP2"/>
    <property type="match status" value="1"/>
</dbReference>